<dbReference type="PANTHER" id="PTHR15462:SF8">
    <property type="entry name" value="SERINE PROTEASE"/>
    <property type="match status" value="1"/>
</dbReference>
<keyword evidence="5 6" id="KW-0720">Serine protease</keyword>
<keyword evidence="2 6" id="KW-0645">Protease</keyword>
<dbReference type="InterPro" id="IPR001254">
    <property type="entry name" value="Trypsin_dom"/>
</dbReference>
<evidence type="ECO:0000256" key="1">
    <source>
        <dbReference type="ARBA" id="ARBA00008764"/>
    </source>
</evidence>
<feature type="region of interest" description="Disordered" evidence="7">
    <location>
        <begin position="1"/>
        <end position="65"/>
    </location>
</feature>
<dbReference type="InterPro" id="IPR008256">
    <property type="entry name" value="Peptidase_S1B"/>
</dbReference>
<dbReference type="Gene3D" id="2.40.10.10">
    <property type="entry name" value="Trypsin-like serine proteases"/>
    <property type="match status" value="2"/>
</dbReference>
<gene>
    <name evidence="9" type="ORF">B0W44_11605</name>
</gene>
<comment type="similarity">
    <text evidence="1 6">Belongs to the peptidase S1B family.</text>
</comment>
<dbReference type="KEGG" id="ntr:B0W44_11605"/>
<evidence type="ECO:0000256" key="4">
    <source>
        <dbReference type="ARBA" id="ARBA00022801"/>
    </source>
</evidence>
<dbReference type="InterPro" id="IPR043504">
    <property type="entry name" value="Peptidase_S1_PA_chymotrypsin"/>
</dbReference>
<evidence type="ECO:0000256" key="7">
    <source>
        <dbReference type="SAM" id="MobiDB-lite"/>
    </source>
</evidence>
<sequence>MPPKVYAAESQSPHTPIASDDSNYFSDVNPPKDAIIKEKNGFLSPGFSGSGTPGGQKLQTPKTSQIKHIDSPIDTSDIIGVDDRLRVSDTTLYPYRAIVHIQSSLGTCSGWLIGPSTIATAGHCVYDDINNVWASGVTVYPGRDGNKFPYGSVPAYRLFTVTGWTEGNREYDYGAIQLSEPVGNTTGYFGFRSTPASLNDIIVNLSGYPSDKPSGTQWQHSNRIVQSEDRQLFYPIDTFRGQSGSPVYEFNNPDCAGPCGLAIHAYGRYGGSSFNRGTRINSDVFDNLVTWINYPEPE</sequence>
<accession>A0A1U9KBS3</accession>
<evidence type="ECO:0000256" key="2">
    <source>
        <dbReference type="ARBA" id="ARBA00022670"/>
    </source>
</evidence>
<dbReference type="InterPro" id="IPR009003">
    <property type="entry name" value="Peptidase_S1_PA"/>
</dbReference>
<dbReference type="AlphaFoldDB" id="A0A1U9KBS3"/>
<evidence type="ECO:0000256" key="6">
    <source>
        <dbReference type="RuleBase" id="RU004296"/>
    </source>
</evidence>
<dbReference type="PROSITE" id="PS00672">
    <property type="entry name" value="V8_HIS"/>
    <property type="match status" value="1"/>
</dbReference>
<dbReference type="Pfam" id="PF00089">
    <property type="entry name" value="Trypsin"/>
    <property type="match status" value="1"/>
</dbReference>
<dbReference type="SUPFAM" id="SSF50494">
    <property type="entry name" value="Trypsin-like serine proteases"/>
    <property type="match status" value="1"/>
</dbReference>
<dbReference type="InterPro" id="IPR028301">
    <property type="entry name" value="V8_his_AS"/>
</dbReference>
<feature type="domain" description="Peptidase S1" evidence="8">
    <location>
        <begin position="92"/>
        <end position="247"/>
    </location>
</feature>
<organism evidence="9 10">
    <name type="scientific">Novibacillus thermophilus</name>
    <dbReference type="NCBI Taxonomy" id="1471761"/>
    <lineage>
        <taxon>Bacteria</taxon>
        <taxon>Bacillati</taxon>
        <taxon>Bacillota</taxon>
        <taxon>Bacilli</taxon>
        <taxon>Bacillales</taxon>
        <taxon>Thermoactinomycetaceae</taxon>
        <taxon>Novibacillus</taxon>
    </lineage>
</organism>
<dbReference type="EC" id="3.4.21.-" evidence="6"/>
<dbReference type="PRINTS" id="PR00839">
    <property type="entry name" value="V8PROTEASE"/>
</dbReference>
<evidence type="ECO:0000256" key="3">
    <source>
        <dbReference type="ARBA" id="ARBA00022729"/>
    </source>
</evidence>
<dbReference type="PROSITE" id="PS00673">
    <property type="entry name" value="V8_SER"/>
    <property type="match status" value="1"/>
</dbReference>
<evidence type="ECO:0000313" key="9">
    <source>
        <dbReference type="EMBL" id="AQS57529.1"/>
    </source>
</evidence>
<name>A0A1U9KBS3_9BACL</name>
<keyword evidence="10" id="KW-1185">Reference proteome</keyword>
<dbReference type="InterPro" id="IPR000126">
    <property type="entry name" value="V8_ser_AS"/>
</dbReference>
<keyword evidence="4 6" id="KW-0378">Hydrolase</keyword>
<evidence type="ECO:0000313" key="10">
    <source>
        <dbReference type="Proteomes" id="UP000188603"/>
    </source>
</evidence>
<evidence type="ECO:0000259" key="8">
    <source>
        <dbReference type="Pfam" id="PF00089"/>
    </source>
</evidence>
<proteinExistence type="inferred from homology"/>
<dbReference type="Proteomes" id="UP000188603">
    <property type="component" value="Chromosome"/>
</dbReference>
<feature type="compositionally biased region" description="Polar residues" evidence="7">
    <location>
        <begin position="9"/>
        <end position="26"/>
    </location>
</feature>
<dbReference type="EMBL" id="CP019699">
    <property type="protein sequence ID" value="AQS57529.1"/>
    <property type="molecule type" value="Genomic_DNA"/>
</dbReference>
<protein>
    <recommendedName>
        <fullName evidence="6">Serine protease</fullName>
        <ecNumber evidence="6">3.4.21.-</ecNumber>
    </recommendedName>
</protein>
<keyword evidence="3" id="KW-0732">Signal</keyword>
<dbReference type="InterPro" id="IPR050966">
    <property type="entry name" value="Glutamyl_endopeptidase"/>
</dbReference>
<dbReference type="PANTHER" id="PTHR15462">
    <property type="entry name" value="SERINE PROTEASE"/>
    <property type="match status" value="1"/>
</dbReference>
<dbReference type="STRING" id="1471761.B0W44_11605"/>
<evidence type="ECO:0000256" key="5">
    <source>
        <dbReference type="ARBA" id="ARBA00022825"/>
    </source>
</evidence>
<reference evidence="9 10" key="1">
    <citation type="journal article" date="2015" name="Int. J. Syst. Evol. Microbiol.">
        <title>Novibacillus thermophilus gen. nov., sp. nov., a Gram-staining-negative and moderately thermophilic member of the family Thermoactinomycetaceae.</title>
        <authorList>
            <person name="Yang G."/>
            <person name="Chen J."/>
            <person name="Zhou S."/>
        </authorList>
    </citation>
    <scope>NUCLEOTIDE SEQUENCE [LARGE SCALE GENOMIC DNA]</scope>
    <source>
        <strain evidence="9 10">SG-1</strain>
    </source>
</reference>
<dbReference type="GO" id="GO:0004252">
    <property type="term" value="F:serine-type endopeptidase activity"/>
    <property type="evidence" value="ECO:0007669"/>
    <property type="project" value="InterPro"/>
</dbReference>
<dbReference type="GO" id="GO:0006508">
    <property type="term" value="P:proteolysis"/>
    <property type="evidence" value="ECO:0007669"/>
    <property type="project" value="UniProtKB-KW"/>
</dbReference>